<keyword evidence="3 4" id="KW-0456">Lyase</keyword>
<dbReference type="UniPathway" id="UPA00079"/>
<keyword evidence="6" id="KW-1185">Reference proteome</keyword>
<dbReference type="AlphaFoldDB" id="A0A550JLN0"/>
<comment type="caution">
    <text evidence="5">The sequence shown here is derived from an EMBL/GenBank/DDBJ whole genome shotgun (WGS) entry which is preliminary data.</text>
</comment>
<dbReference type="OrthoDB" id="9810112at2"/>
<dbReference type="GO" id="GO:0009234">
    <property type="term" value="P:menaquinone biosynthetic process"/>
    <property type="evidence" value="ECO:0007669"/>
    <property type="project" value="UniProtKB-UniRule"/>
</dbReference>
<evidence type="ECO:0000256" key="2">
    <source>
        <dbReference type="ARBA" id="ARBA00022428"/>
    </source>
</evidence>
<dbReference type="SUPFAM" id="SSF53850">
    <property type="entry name" value="Periplasmic binding protein-like II"/>
    <property type="match status" value="1"/>
</dbReference>
<comment type="catalytic activity">
    <reaction evidence="4">
        <text>chorismate = 3-[(1-carboxyvinyl)-oxy]benzoate + H2O</text>
        <dbReference type="Rhea" id="RHEA:40051"/>
        <dbReference type="ChEBI" id="CHEBI:15377"/>
        <dbReference type="ChEBI" id="CHEBI:29748"/>
        <dbReference type="ChEBI" id="CHEBI:76981"/>
        <dbReference type="EC" id="4.2.1.151"/>
    </reaction>
</comment>
<dbReference type="PANTHER" id="PTHR37690:SF1">
    <property type="entry name" value="CHORISMATE DEHYDRATASE"/>
    <property type="match status" value="1"/>
</dbReference>
<dbReference type="Pfam" id="PF02621">
    <property type="entry name" value="VitK2_biosynth"/>
    <property type="match status" value="1"/>
</dbReference>
<dbReference type="CDD" id="cd13634">
    <property type="entry name" value="PBP2_Sco4506"/>
    <property type="match status" value="1"/>
</dbReference>
<dbReference type="RefSeq" id="WP_092053327.1">
    <property type="nucleotide sequence ID" value="NZ_FOJJ01000001.1"/>
</dbReference>
<dbReference type="HAMAP" id="MF_00995">
    <property type="entry name" value="MqnA"/>
    <property type="match status" value="1"/>
</dbReference>
<gene>
    <name evidence="4" type="primary">mqnA</name>
    <name evidence="5" type="ORF">FL622_02705</name>
</gene>
<dbReference type="PANTHER" id="PTHR37690">
    <property type="entry name" value="CHORISMATE DEHYDRATASE"/>
    <property type="match status" value="1"/>
</dbReference>
<dbReference type="Gene3D" id="3.40.190.10">
    <property type="entry name" value="Periplasmic binding protein-like II"/>
    <property type="match status" value="2"/>
</dbReference>
<evidence type="ECO:0000256" key="3">
    <source>
        <dbReference type="ARBA" id="ARBA00023239"/>
    </source>
</evidence>
<keyword evidence="2 4" id="KW-0474">Menaquinone biosynthesis</keyword>
<dbReference type="InterPro" id="IPR003773">
    <property type="entry name" value="Menaquinone_biosynth"/>
</dbReference>
<organism evidence="5 6">
    <name type="scientific">Trichloromonas acetexigens</name>
    <dbReference type="NCBI Taxonomy" id="38815"/>
    <lineage>
        <taxon>Bacteria</taxon>
        <taxon>Pseudomonadati</taxon>
        <taxon>Thermodesulfobacteriota</taxon>
        <taxon>Desulfuromonadia</taxon>
        <taxon>Desulfuromonadales</taxon>
        <taxon>Trichloromonadaceae</taxon>
        <taxon>Trichloromonas</taxon>
    </lineage>
</organism>
<dbReference type="EC" id="4.2.1.151" evidence="4"/>
<dbReference type="Proteomes" id="UP000317155">
    <property type="component" value="Unassembled WGS sequence"/>
</dbReference>
<dbReference type="InterPro" id="IPR030868">
    <property type="entry name" value="MqnA"/>
</dbReference>
<evidence type="ECO:0000313" key="6">
    <source>
        <dbReference type="Proteomes" id="UP000317155"/>
    </source>
</evidence>
<evidence type="ECO:0000256" key="4">
    <source>
        <dbReference type="HAMAP-Rule" id="MF_00995"/>
    </source>
</evidence>
<accession>A0A550JLN0</accession>
<comment type="pathway">
    <text evidence="1 4">Quinol/quinone metabolism; menaquinone biosynthesis.</text>
</comment>
<dbReference type="GO" id="GO:0016836">
    <property type="term" value="F:hydro-lyase activity"/>
    <property type="evidence" value="ECO:0007669"/>
    <property type="project" value="UniProtKB-UniRule"/>
</dbReference>
<name>A0A550JLN0_9BACT</name>
<sequence length="273" mass="30459">MSLVVGHIKYINCAPFFHYLPECGFDGTIVDGVPSHLNRLLAEGGVDLSPSSSFEYARNWREYLLFPELSISACGPVRSVLLFSGRPIETLDGDHIALTGDSATSVNLLKIILKEFYDLRDVRCAVPAGPVEAVMAEGGSALLIGDRALKSAQEKAAPYIYDLAELWLQHTGLPFVFALWILRRQAAREKADAVRTLHGQLKCSRERAFASLENLAKATPEREWMGEGGLVDYWNCMSYELGEAHLEGLRLYFHLCARHHLLDEEPELHFWGG</sequence>
<reference evidence="5 6" key="1">
    <citation type="submission" date="2019-07" db="EMBL/GenBank/DDBJ databases">
        <title>Insights of Desulfuromonas acetexigens electromicrobiology.</title>
        <authorList>
            <person name="Katuri K."/>
            <person name="Sapireddy V."/>
            <person name="Shaw D.R."/>
            <person name="Saikaly P."/>
        </authorList>
    </citation>
    <scope>NUCLEOTIDE SEQUENCE [LARGE SCALE GENOMIC DNA]</scope>
    <source>
        <strain evidence="5 6">2873</strain>
    </source>
</reference>
<comment type="similarity">
    <text evidence="4">Belongs to the MqnA/MqnD family. MqnA subfamily.</text>
</comment>
<evidence type="ECO:0000313" key="5">
    <source>
        <dbReference type="EMBL" id="TRO84107.1"/>
    </source>
</evidence>
<comment type="function">
    <text evidence="4">Catalyzes the dehydration of chorismate into 3-[(1-carboxyvinyl)oxy]benzoate, a step in the biosynthesis of menaquinone (MK, vitamin K2).</text>
</comment>
<evidence type="ECO:0000256" key="1">
    <source>
        <dbReference type="ARBA" id="ARBA00004863"/>
    </source>
</evidence>
<proteinExistence type="inferred from homology"/>
<protein>
    <recommendedName>
        <fullName evidence="4">Chorismate dehydratase</fullName>
        <ecNumber evidence="4">4.2.1.151</ecNumber>
    </recommendedName>
    <alternativeName>
        <fullName evidence="4">Menaquinone biosynthetic enzyme MqnA</fullName>
    </alternativeName>
</protein>
<dbReference type="EMBL" id="VJVV01000001">
    <property type="protein sequence ID" value="TRO84107.1"/>
    <property type="molecule type" value="Genomic_DNA"/>
</dbReference>